<organism evidence="1">
    <name type="scientific">marine sediment metagenome</name>
    <dbReference type="NCBI Taxonomy" id="412755"/>
    <lineage>
        <taxon>unclassified sequences</taxon>
        <taxon>metagenomes</taxon>
        <taxon>ecological metagenomes</taxon>
    </lineage>
</organism>
<name>X1DCT8_9ZZZZ</name>
<reference evidence="1" key="1">
    <citation type="journal article" date="2014" name="Front. Microbiol.">
        <title>High frequency of phylogenetically diverse reductive dehalogenase-homologous genes in deep subseafloor sedimentary metagenomes.</title>
        <authorList>
            <person name="Kawai M."/>
            <person name="Futagami T."/>
            <person name="Toyoda A."/>
            <person name="Takaki Y."/>
            <person name="Nishi S."/>
            <person name="Hori S."/>
            <person name="Arai W."/>
            <person name="Tsubouchi T."/>
            <person name="Morono Y."/>
            <person name="Uchiyama I."/>
            <person name="Ito T."/>
            <person name="Fujiyama A."/>
            <person name="Inagaki F."/>
            <person name="Takami H."/>
        </authorList>
    </citation>
    <scope>NUCLEOTIDE SEQUENCE</scope>
    <source>
        <strain evidence="1">Expedition CK06-06</strain>
    </source>
</reference>
<accession>X1DCT8</accession>
<evidence type="ECO:0000313" key="1">
    <source>
        <dbReference type="EMBL" id="GAH18606.1"/>
    </source>
</evidence>
<dbReference type="AlphaFoldDB" id="X1DCT8"/>
<dbReference type="EMBL" id="BARU01004114">
    <property type="protein sequence ID" value="GAH18606.1"/>
    <property type="molecule type" value="Genomic_DNA"/>
</dbReference>
<feature type="non-terminal residue" evidence="1">
    <location>
        <position position="269"/>
    </location>
</feature>
<sequence length="269" mass="30698">LGIFDVIFTGEESIEEIESYLSKKKVKICSEIPPQSLLERIKYRKPLPVMRHHFGRPTLNETLEGIKRISLSGLVDVISIGPDQNTQEFFFHPEKMDIKQNGAGGVPLRSEKDFKSLYLASRTGNYPLLRCYSGTNDIIKMAKVLLDNINNAWCAVPLCWYNELDNRSERKVEESIAENQSVMKWHGRRDVPVEVNESHHWSLRYSPDSIAVAAAYIAAYNAKMMGVKVYVSQHMFNTPPETSFTMDLAKMLAKVELIESLHDKNFTTI</sequence>
<comment type="caution">
    <text evidence="1">The sequence shown here is derived from an EMBL/GenBank/DDBJ whole genome shotgun (WGS) entry which is preliminary data.</text>
</comment>
<feature type="non-terminal residue" evidence="1">
    <location>
        <position position="1"/>
    </location>
</feature>
<gene>
    <name evidence="1" type="ORF">S03H2_08456</name>
</gene>
<proteinExistence type="predicted"/>
<dbReference type="Gene3D" id="3.20.20.240">
    <property type="entry name" value="Methylmalonyl-CoA mutase"/>
    <property type="match status" value="1"/>
</dbReference>
<protein>
    <submittedName>
        <fullName evidence="1">Uncharacterized protein</fullName>
    </submittedName>
</protein>